<dbReference type="InterPro" id="IPR027417">
    <property type="entry name" value="P-loop_NTPase"/>
</dbReference>
<dbReference type="PANTHER" id="PTHR39206:SF1">
    <property type="entry name" value="SLL8004 PROTEIN"/>
    <property type="match status" value="1"/>
</dbReference>
<proteinExistence type="predicted"/>
<protein>
    <recommendedName>
        <fullName evidence="3">UDP-N-acetylglucosamine kinase</fullName>
    </recommendedName>
</protein>
<evidence type="ECO:0000313" key="2">
    <source>
        <dbReference type="Proteomes" id="UP000315901"/>
    </source>
</evidence>
<accession>A0A501WHF6</accession>
<dbReference type="PANTHER" id="PTHR39206">
    <property type="entry name" value="SLL8004 PROTEIN"/>
    <property type="match status" value="1"/>
</dbReference>
<organism evidence="1 2">
    <name type="scientific">Maribrevibacterium harenarium</name>
    <dbReference type="NCBI Taxonomy" id="2589817"/>
    <lineage>
        <taxon>Bacteria</taxon>
        <taxon>Pseudomonadati</taxon>
        <taxon>Pseudomonadota</taxon>
        <taxon>Gammaproteobacteria</taxon>
        <taxon>Oceanospirillales</taxon>
        <taxon>Oceanospirillaceae</taxon>
        <taxon>Maribrevibacterium</taxon>
    </lineage>
</organism>
<dbReference type="Proteomes" id="UP000315901">
    <property type="component" value="Unassembled WGS sequence"/>
</dbReference>
<dbReference type="Gene3D" id="3.40.50.300">
    <property type="entry name" value="P-loop containing nucleotide triphosphate hydrolases"/>
    <property type="match status" value="1"/>
</dbReference>
<dbReference type="Pfam" id="PF13671">
    <property type="entry name" value="AAA_33"/>
    <property type="match status" value="1"/>
</dbReference>
<comment type="caution">
    <text evidence="1">The sequence shown here is derived from an EMBL/GenBank/DDBJ whole genome shotgun (WGS) entry which is preliminary data.</text>
</comment>
<dbReference type="AlphaFoldDB" id="A0A501WHF6"/>
<gene>
    <name evidence="1" type="ORF">FJM67_12105</name>
</gene>
<dbReference type="SUPFAM" id="SSF52540">
    <property type="entry name" value="P-loop containing nucleoside triphosphate hydrolases"/>
    <property type="match status" value="1"/>
</dbReference>
<name>A0A501WHF6_9GAMM</name>
<dbReference type="EMBL" id="VFRR01000025">
    <property type="protein sequence ID" value="TPE49323.1"/>
    <property type="molecule type" value="Genomic_DNA"/>
</dbReference>
<sequence>MAVRYAILVAIHYQSVLKNMITQKEIFIIAGPNGSGKTTFAMDLIDQGLIEHYLNADEIAKELTIENSAHANARAARCFLKRLKKASLSGESFALETTLSGLGYLDHIKKWQESGWKVSIFYLFLSSVDVSKQRVAERVTHGGHSIPIEDIERRFPKGIKNFYHKYAKLADYAQCIYNENQTPVAVFSIIGGRVEIHDAHLFETFSEVAND</sequence>
<reference evidence="1 2" key="1">
    <citation type="submission" date="2019-06" db="EMBL/GenBank/DDBJ databases">
        <title>A novel bacterium of genus Marinomonas, isolated from coastal sand.</title>
        <authorList>
            <person name="Huang H."/>
            <person name="Mo K."/>
            <person name="Hu Y."/>
        </authorList>
    </citation>
    <scope>NUCLEOTIDE SEQUENCE [LARGE SCALE GENOMIC DNA]</scope>
    <source>
        <strain evidence="1 2">HB171799</strain>
    </source>
</reference>
<evidence type="ECO:0000313" key="1">
    <source>
        <dbReference type="EMBL" id="TPE49323.1"/>
    </source>
</evidence>
<keyword evidence="2" id="KW-1185">Reference proteome</keyword>
<evidence type="ECO:0008006" key="3">
    <source>
        <dbReference type="Google" id="ProtNLM"/>
    </source>
</evidence>
<dbReference type="OrthoDB" id="9791543at2"/>